<comment type="caution">
    <text evidence="1">The sequence shown here is derived from an EMBL/GenBank/DDBJ whole genome shotgun (WGS) entry which is preliminary data.</text>
</comment>
<dbReference type="InterPro" id="IPR000600">
    <property type="entry name" value="ROK"/>
</dbReference>
<dbReference type="EMBL" id="AMXF01000015">
    <property type="protein sequence ID" value="ENO98347.1"/>
    <property type="molecule type" value="Genomic_DNA"/>
</dbReference>
<name>N6ZV31_9RHOO</name>
<dbReference type="InterPro" id="IPR049874">
    <property type="entry name" value="ROK_cs"/>
</dbReference>
<evidence type="ECO:0000313" key="1">
    <source>
        <dbReference type="EMBL" id="ENO98347.1"/>
    </source>
</evidence>
<dbReference type="Gene3D" id="3.30.420.40">
    <property type="match status" value="2"/>
</dbReference>
<dbReference type="PANTHER" id="PTHR18964">
    <property type="entry name" value="ROK (REPRESSOR, ORF, KINASE) FAMILY"/>
    <property type="match status" value="1"/>
</dbReference>
<dbReference type="PANTHER" id="PTHR18964:SF174">
    <property type="entry name" value="D-ALLOSE KINASE-RELATED"/>
    <property type="match status" value="1"/>
</dbReference>
<keyword evidence="2" id="KW-1185">Reference proteome</keyword>
<dbReference type="GO" id="GO:0004396">
    <property type="term" value="F:hexokinase activity"/>
    <property type="evidence" value="ECO:0007669"/>
    <property type="project" value="TreeGrafter"/>
</dbReference>
<dbReference type="Proteomes" id="UP000013047">
    <property type="component" value="Unassembled WGS sequence"/>
</dbReference>
<dbReference type="AlphaFoldDB" id="N6ZV31"/>
<dbReference type="InterPro" id="IPR043129">
    <property type="entry name" value="ATPase_NBD"/>
</dbReference>
<dbReference type="OrthoDB" id="9810372at2"/>
<organism evidence="1 2">
    <name type="scientific">Thauera phenylacetica B4P</name>
    <dbReference type="NCBI Taxonomy" id="1234382"/>
    <lineage>
        <taxon>Bacteria</taxon>
        <taxon>Pseudomonadati</taxon>
        <taxon>Pseudomonadota</taxon>
        <taxon>Betaproteobacteria</taxon>
        <taxon>Rhodocyclales</taxon>
        <taxon>Zoogloeaceae</taxon>
        <taxon>Thauera</taxon>
    </lineage>
</organism>
<dbReference type="Pfam" id="PF00480">
    <property type="entry name" value="ROK"/>
    <property type="match status" value="1"/>
</dbReference>
<dbReference type="CDD" id="cd24066">
    <property type="entry name" value="ASKHA_NBD_ROK_EcFRK-like"/>
    <property type="match status" value="1"/>
</dbReference>
<gene>
    <name evidence="1" type="ORF">C667_04315</name>
</gene>
<reference evidence="1 2" key="1">
    <citation type="submission" date="2012-09" db="EMBL/GenBank/DDBJ databases">
        <title>Draft Genome Sequences of 6 Strains from Genus Thauera.</title>
        <authorList>
            <person name="Liu B."/>
            <person name="Shapleigh J.P."/>
            <person name="Frostegard A.H."/>
        </authorList>
    </citation>
    <scope>NUCLEOTIDE SEQUENCE [LARGE SCALE GENOMIC DNA]</scope>
    <source>
        <strain evidence="1 2">B4P</strain>
    </source>
</reference>
<sequence>MGTRIGIDLGGTKIELVVLDAGGQERWRRRVPTPQGDYAGTLRAIAALVEEAEHRTGASARVGIGTPGSPSPRDGRIRNANSTCLNGQPLQQDLEALLRRPLRLANDANCLAMSEAADGAGAGARTVFAAILGTGVGGGIVVDGRLLVGANAVAGEWGHNPLPLPAADDLPLPACYCGRAGCIETYLSGPGLAADHLRHGGEPVDAASIARRAAAGERASQASLERYEARLARALAGVINLLDPEVIVLGGGLSQVARLYQNVPRLWPAHVFSDTVCTRLLPARHGDASGVRGAAWLWPPE</sequence>
<dbReference type="RefSeq" id="WP_004357567.1">
    <property type="nucleotide sequence ID" value="NZ_AMXF01000015.1"/>
</dbReference>
<proteinExistence type="predicted"/>
<evidence type="ECO:0000313" key="2">
    <source>
        <dbReference type="Proteomes" id="UP000013047"/>
    </source>
</evidence>
<dbReference type="SUPFAM" id="SSF53067">
    <property type="entry name" value="Actin-like ATPase domain"/>
    <property type="match status" value="1"/>
</dbReference>
<dbReference type="PROSITE" id="PS01125">
    <property type="entry name" value="ROK"/>
    <property type="match status" value="1"/>
</dbReference>
<protein>
    <submittedName>
        <fullName evidence="1">ROK family protein</fullName>
    </submittedName>
</protein>
<accession>N6ZV31</accession>